<dbReference type="Proteomes" id="UP000192501">
    <property type="component" value="Unassembled WGS sequence"/>
</dbReference>
<dbReference type="AlphaFoldDB" id="A0A1X0QKL0"/>
<dbReference type="PANTHER" id="PTHR33064:SF37">
    <property type="entry name" value="RIBONUCLEASE H"/>
    <property type="match status" value="1"/>
</dbReference>
<dbReference type="SUPFAM" id="SSF56672">
    <property type="entry name" value="DNA/RNA polymerases"/>
    <property type="match status" value="1"/>
</dbReference>
<organism evidence="2 3">
    <name type="scientific">Hepatospora eriocheir</name>
    <dbReference type="NCBI Taxonomy" id="1081669"/>
    <lineage>
        <taxon>Eukaryota</taxon>
        <taxon>Fungi</taxon>
        <taxon>Fungi incertae sedis</taxon>
        <taxon>Microsporidia</taxon>
        <taxon>Hepatosporidae</taxon>
        <taxon>Hepatospora</taxon>
    </lineage>
</organism>
<evidence type="ECO:0000259" key="1">
    <source>
        <dbReference type="Pfam" id="PF17919"/>
    </source>
</evidence>
<evidence type="ECO:0000313" key="2">
    <source>
        <dbReference type="EMBL" id="ORE00321.1"/>
    </source>
</evidence>
<gene>
    <name evidence="2" type="primary">TF29</name>
    <name evidence="2" type="ORF">A0H76_1524</name>
</gene>
<sequence>MFVSGISMLTASLNKKLKDKRHFKWKSEDEEQKSKILKATENFTELKHVDHDNKFILETDASEEGITGVLRQNHIVVGIFSRKLDGFEINYSIPEKLLCAVLKSM</sequence>
<name>A0A1X0QKL0_9MICR</name>
<dbReference type="PANTHER" id="PTHR33064">
    <property type="entry name" value="POL PROTEIN"/>
    <property type="match status" value="1"/>
</dbReference>
<reference evidence="2 3" key="1">
    <citation type="journal article" date="2017" name="Environ. Microbiol.">
        <title>Decay of the glycolytic pathway and adaptation to intranuclear parasitism within Enterocytozoonidae microsporidia.</title>
        <authorList>
            <person name="Wiredu Boakye D."/>
            <person name="Jaroenlak P."/>
            <person name="Prachumwat A."/>
            <person name="Williams T.A."/>
            <person name="Bateman K.S."/>
            <person name="Itsathitphaisarn O."/>
            <person name="Sritunyalucksana K."/>
            <person name="Paszkiewicz K.H."/>
            <person name="Moore K.A."/>
            <person name="Stentiford G.D."/>
            <person name="Williams B.A."/>
        </authorList>
    </citation>
    <scope>NUCLEOTIDE SEQUENCE [LARGE SCALE GENOMIC DNA]</scope>
    <source>
        <strain evidence="3">canceri</strain>
    </source>
</reference>
<protein>
    <submittedName>
        <fullName evidence="2">TF29</fullName>
    </submittedName>
</protein>
<evidence type="ECO:0000313" key="3">
    <source>
        <dbReference type="Proteomes" id="UP000192501"/>
    </source>
</evidence>
<comment type="caution">
    <text evidence="2">The sequence shown here is derived from an EMBL/GenBank/DDBJ whole genome shotgun (WGS) entry which is preliminary data.</text>
</comment>
<dbReference type="VEuPathDB" id="MicrosporidiaDB:A0H76_1524"/>
<dbReference type="EMBL" id="LTAI01000034">
    <property type="protein sequence ID" value="ORE00321.1"/>
    <property type="molecule type" value="Genomic_DNA"/>
</dbReference>
<dbReference type="InterPro" id="IPR043502">
    <property type="entry name" value="DNA/RNA_pol_sf"/>
</dbReference>
<dbReference type="InterPro" id="IPR051320">
    <property type="entry name" value="Viral_Replic_Matur_Polypro"/>
</dbReference>
<proteinExistence type="predicted"/>
<feature type="domain" description="Reverse transcriptase/retrotransposon-derived protein RNase H-like" evidence="1">
    <location>
        <begin position="25"/>
        <end position="104"/>
    </location>
</feature>
<dbReference type="InterPro" id="IPR041577">
    <property type="entry name" value="RT_RNaseH_2"/>
</dbReference>
<accession>A0A1X0QKL0</accession>
<dbReference type="Pfam" id="PF17919">
    <property type="entry name" value="RT_RNaseH_2"/>
    <property type="match status" value="1"/>
</dbReference>